<dbReference type="eggNOG" id="COG0456">
    <property type="taxonomic scope" value="Bacteria"/>
</dbReference>
<dbReference type="HOGENOM" id="CLU_383436_0_0_9"/>
<evidence type="ECO:0000256" key="1">
    <source>
        <dbReference type="ARBA" id="ARBA00007274"/>
    </source>
</evidence>
<reference evidence="7 8" key="1">
    <citation type="journal article" date="2011" name="J. Bacteriol.">
        <title>Complete genome sequence of the cellulose-degrading bacterium Cellulosilyticum lentocellum.</title>
        <authorList>
            <consortium name="US DOE Joint Genome Institute"/>
            <person name="Miller D.A."/>
            <person name="Suen G."/>
            <person name="Bruce D."/>
            <person name="Copeland A."/>
            <person name="Cheng J.F."/>
            <person name="Detter C."/>
            <person name="Goodwin L.A."/>
            <person name="Han C.S."/>
            <person name="Hauser L.J."/>
            <person name="Land M.L."/>
            <person name="Lapidus A."/>
            <person name="Lucas S."/>
            <person name="Meincke L."/>
            <person name="Pitluck S."/>
            <person name="Tapia R."/>
            <person name="Teshima H."/>
            <person name="Woyke T."/>
            <person name="Fox B.G."/>
            <person name="Angert E.R."/>
            <person name="Currie C.R."/>
        </authorList>
    </citation>
    <scope>NUCLEOTIDE SEQUENCE [LARGE SCALE GENOMIC DNA]</scope>
    <source>
        <strain evidence="8">ATCC 49066 / DSM 5427 / NCIMB 11756 / RHM5</strain>
    </source>
</reference>
<proteinExistence type="inferred from homology"/>
<dbReference type="SUPFAM" id="SSF51161">
    <property type="entry name" value="Trimeric LpxA-like enzymes"/>
    <property type="match status" value="1"/>
</dbReference>
<name>F2JMX7_CELLD</name>
<dbReference type="KEGG" id="cle:Clole_4220"/>
<dbReference type="Pfam" id="PF00583">
    <property type="entry name" value="Acetyltransf_1"/>
    <property type="match status" value="1"/>
</dbReference>
<evidence type="ECO:0000313" key="8">
    <source>
        <dbReference type="Proteomes" id="UP000008467"/>
    </source>
</evidence>
<dbReference type="eggNOG" id="COG3064">
    <property type="taxonomic scope" value="Bacteria"/>
</dbReference>
<accession>F2JMX7</accession>
<dbReference type="Gene3D" id="3.40.630.30">
    <property type="match status" value="1"/>
</dbReference>
<protein>
    <submittedName>
        <fullName evidence="7">Maltose O-acetyltransferase</fullName>
        <ecNumber evidence="7">2.3.1.79</ecNumber>
    </submittedName>
</protein>
<dbReference type="eggNOG" id="COG0110">
    <property type="taxonomic scope" value="Bacteria"/>
</dbReference>
<keyword evidence="8" id="KW-1185">Reference proteome</keyword>
<dbReference type="Proteomes" id="UP000008467">
    <property type="component" value="Chromosome"/>
</dbReference>
<dbReference type="InterPro" id="IPR039369">
    <property type="entry name" value="LacA-like"/>
</dbReference>
<dbReference type="PANTHER" id="PTHR43017">
    <property type="entry name" value="GALACTOSIDE O-ACETYLTRANSFERASE"/>
    <property type="match status" value="1"/>
</dbReference>
<dbReference type="GO" id="GO:0008925">
    <property type="term" value="F:maltose O-acetyltransferase activity"/>
    <property type="evidence" value="ECO:0007669"/>
    <property type="project" value="UniProtKB-EC"/>
</dbReference>
<feature type="region of interest" description="Disordered" evidence="5">
    <location>
        <begin position="186"/>
        <end position="360"/>
    </location>
</feature>
<dbReference type="AlphaFoldDB" id="F2JMX7"/>
<dbReference type="GO" id="GO:0008870">
    <property type="term" value="F:galactoside O-acetyltransferase activity"/>
    <property type="evidence" value="ECO:0007669"/>
    <property type="project" value="TreeGrafter"/>
</dbReference>
<evidence type="ECO:0000256" key="2">
    <source>
        <dbReference type="ARBA" id="ARBA00022679"/>
    </source>
</evidence>
<dbReference type="Gene3D" id="2.160.10.10">
    <property type="entry name" value="Hexapeptide repeat proteins"/>
    <property type="match status" value="1"/>
</dbReference>
<feature type="domain" description="N-acetyltransferase" evidence="6">
    <location>
        <begin position="3"/>
        <end position="162"/>
    </location>
</feature>
<dbReference type="PANTHER" id="PTHR43017:SF1">
    <property type="entry name" value="ACETYLTRANSFERASE YJL218W-RELATED"/>
    <property type="match status" value="1"/>
</dbReference>
<dbReference type="STRING" id="642492.Clole_4220"/>
<dbReference type="EMBL" id="CP002582">
    <property type="protein sequence ID" value="ADZ85892.1"/>
    <property type="molecule type" value="Genomic_DNA"/>
</dbReference>
<feature type="compositionally biased region" description="Acidic residues" evidence="5">
    <location>
        <begin position="437"/>
        <end position="480"/>
    </location>
</feature>
<evidence type="ECO:0000256" key="5">
    <source>
        <dbReference type="SAM" id="MobiDB-lite"/>
    </source>
</evidence>
<dbReference type="CDD" id="cd03357">
    <property type="entry name" value="LbH_MAT_GAT"/>
    <property type="match status" value="1"/>
</dbReference>
<keyword evidence="3" id="KW-0677">Repeat</keyword>
<dbReference type="SMART" id="SM01266">
    <property type="entry name" value="Mac"/>
    <property type="match status" value="1"/>
</dbReference>
<dbReference type="InterPro" id="IPR000182">
    <property type="entry name" value="GNAT_dom"/>
</dbReference>
<dbReference type="InterPro" id="IPR024688">
    <property type="entry name" value="Mac_dom"/>
</dbReference>
<dbReference type="EC" id="2.3.1.79" evidence="7"/>
<dbReference type="InterPro" id="IPR001451">
    <property type="entry name" value="Hexapep"/>
</dbReference>
<keyword evidence="4 7" id="KW-0012">Acyltransferase</keyword>
<dbReference type="InterPro" id="IPR011004">
    <property type="entry name" value="Trimer_LpxA-like_sf"/>
</dbReference>
<evidence type="ECO:0000259" key="6">
    <source>
        <dbReference type="PROSITE" id="PS51186"/>
    </source>
</evidence>
<dbReference type="PROSITE" id="PS51186">
    <property type="entry name" value="GNAT"/>
    <property type="match status" value="1"/>
</dbReference>
<evidence type="ECO:0000256" key="3">
    <source>
        <dbReference type="ARBA" id="ARBA00022737"/>
    </source>
</evidence>
<gene>
    <name evidence="7" type="ordered locus">Clole_4220</name>
</gene>
<sequence length="721" mass="84642">MELTIRRALATDALFLTSISFGAKRYWNYPEEYFEVWHDELTITEDYIEQNIVYVAQKKDTIIGYFSIVEVNQEHWNGEVFISRGYWLDHIYIRPAYIRSGIGTELMEYAQEYCRENGIEKLYIFSDPFANGFYEKLGATYIKESPSSIENRTVSLYEYRIPEKSKEQIEEEELLQKIQEEAERLRQEAEEAEEAERLRQEAEEAERLRQEAEEAERLRQEAEEAERLRQEAEEAERLRQEAEEAERLRQEAEEAERLRQEAEEAERLRQEAEEAERLRQEAEEAERLRQEAEEAERLRQEAEEAERLRQEAEEAERLRQEAEEAERLRQEAERLRQEAEEAERLRQEAEEAERLRQEAEETERLIQEAEKAREILQEEDAKQKRKSIFGIPIEKIKHRPIKLEHESLEQKISELDQEFEDDFEDIEEVAEEATLYEIDESEEYDEDHEEYSDNEDDEDYSDDEDDEDYSDYEDDEEYAEDELIEDDREIQIPKLQLDEAEIAALIRPVKDDASEEEKILENIRTASTEIEVHIKTEKEKMLAGELYIAWGDEFANDKRRARRLLREFNNTDVEDKKATIKILKELFGSTGEYIHIEPNFRCDYGYNIHIGDNFYAGYECVILDSCQVKIGDNCILSPQVGIYTSAYPLNPEKRSIGYEYAKPITIGNNVWIGGGSIINPGVTIGDNVVVVPGSVVLADVPDNVLIGGNPAKVIKEIETEK</sequence>
<dbReference type="SUPFAM" id="SSF55729">
    <property type="entry name" value="Acyl-CoA N-acyltransferases (Nat)"/>
    <property type="match status" value="1"/>
</dbReference>
<dbReference type="FunFam" id="2.160.10.10:FF:000008">
    <property type="entry name" value="Maltose O-acetyltransferase"/>
    <property type="match status" value="1"/>
</dbReference>
<dbReference type="Pfam" id="PF00132">
    <property type="entry name" value="Hexapep"/>
    <property type="match status" value="1"/>
</dbReference>
<evidence type="ECO:0000256" key="4">
    <source>
        <dbReference type="ARBA" id="ARBA00023315"/>
    </source>
</evidence>
<dbReference type="Pfam" id="PF12464">
    <property type="entry name" value="Mac"/>
    <property type="match status" value="1"/>
</dbReference>
<dbReference type="CDD" id="cd04301">
    <property type="entry name" value="NAT_SF"/>
    <property type="match status" value="1"/>
</dbReference>
<comment type="similarity">
    <text evidence="1">Belongs to the transferase hexapeptide repeat family.</text>
</comment>
<organism evidence="7 8">
    <name type="scientific">Cellulosilyticum lentocellum (strain ATCC 49066 / DSM 5427 / NCIMB 11756 / RHM5)</name>
    <name type="common">Clostridium lentocellum</name>
    <dbReference type="NCBI Taxonomy" id="642492"/>
    <lineage>
        <taxon>Bacteria</taxon>
        <taxon>Bacillati</taxon>
        <taxon>Bacillota</taxon>
        <taxon>Clostridia</taxon>
        <taxon>Lachnospirales</taxon>
        <taxon>Cellulosilyticaceae</taxon>
        <taxon>Cellulosilyticum</taxon>
    </lineage>
</organism>
<feature type="region of interest" description="Disordered" evidence="5">
    <location>
        <begin position="430"/>
        <end position="480"/>
    </location>
</feature>
<evidence type="ECO:0000313" key="7">
    <source>
        <dbReference type="EMBL" id="ADZ85892.1"/>
    </source>
</evidence>
<dbReference type="InterPro" id="IPR016181">
    <property type="entry name" value="Acyl_CoA_acyltransferase"/>
</dbReference>
<dbReference type="RefSeq" id="WP_013659163.1">
    <property type="nucleotide sequence ID" value="NC_015275.1"/>
</dbReference>
<keyword evidence="2 7" id="KW-0808">Transferase</keyword>